<protein>
    <recommendedName>
        <fullName evidence="3">Head-to-tail adaptor</fullName>
    </recommendedName>
</protein>
<reference evidence="1 2" key="1">
    <citation type="submission" date="2023-06" db="EMBL/GenBank/DDBJ databases">
        <authorList>
            <person name="Yushchuk O."/>
            <person name="Binda E."/>
            <person name="Ruckert-Reed C."/>
            <person name="Fedorenko V."/>
            <person name="Kalinowski J."/>
            <person name="Marinelli F."/>
        </authorList>
    </citation>
    <scope>NUCLEOTIDE SEQUENCE [LARGE SCALE GENOMIC DNA]</scope>
    <source>
        <strain evidence="1 2">NRRL 3884</strain>
    </source>
</reference>
<proteinExistence type="predicted"/>
<evidence type="ECO:0000313" key="1">
    <source>
        <dbReference type="EMBL" id="WIM95774.1"/>
    </source>
</evidence>
<sequence>MQAYATLTDLLDRLDWALDADELRIAAGALEDASDLARGYGRDWEPEAAPRLVRTLVLKAAVRYLRNPDGYTQSRAGDETLSWNDAAGTDAGTVFFTAEEQKLLKGLAGKAAGLVSAPITAWGPQRRPGAGYVPVDTGKPFPLFADEVHPW</sequence>
<dbReference type="EMBL" id="CP126980">
    <property type="protein sequence ID" value="WIM95774.1"/>
    <property type="molecule type" value="Genomic_DNA"/>
</dbReference>
<organism evidence="1 2">
    <name type="scientific">Actinoplanes oblitus</name>
    <dbReference type="NCBI Taxonomy" id="3040509"/>
    <lineage>
        <taxon>Bacteria</taxon>
        <taxon>Bacillati</taxon>
        <taxon>Actinomycetota</taxon>
        <taxon>Actinomycetes</taxon>
        <taxon>Micromonosporales</taxon>
        <taxon>Micromonosporaceae</taxon>
        <taxon>Actinoplanes</taxon>
    </lineage>
</organism>
<name>A0ABY8WHD7_9ACTN</name>
<dbReference type="RefSeq" id="WP_284917086.1">
    <property type="nucleotide sequence ID" value="NZ_CP126980.1"/>
</dbReference>
<gene>
    <name evidence="1" type="ORF">ACTOB_007904</name>
</gene>
<evidence type="ECO:0000313" key="2">
    <source>
        <dbReference type="Proteomes" id="UP001240150"/>
    </source>
</evidence>
<evidence type="ECO:0008006" key="3">
    <source>
        <dbReference type="Google" id="ProtNLM"/>
    </source>
</evidence>
<keyword evidence="2" id="KW-1185">Reference proteome</keyword>
<dbReference type="Proteomes" id="UP001240150">
    <property type="component" value="Chromosome"/>
</dbReference>
<accession>A0ABY8WHD7</accession>